<evidence type="ECO:0000313" key="5">
    <source>
        <dbReference type="Proteomes" id="UP000284403"/>
    </source>
</evidence>
<accession>A0A422Q2W0</accession>
<sequence>MAYSVDITPNLLSVQYVNGADATLLVSKNVCRFRLQASTMEALWILADELQRRLCAQYGSTVQFTVPDPLPLADYYNVIDTHVAVRKELIEAQEALSRAAQMFRAVQKRLLFLFRERNPAPVGMMDVLLEESYANLQRCADGVSRAKPRQKQAAAMMSSCSRLILLQLFIKCQETFKDPKMRHLLESIFTCAINDDDGVSWEELTDASLAHILQSCGGGDRAVAGKGGATTLPDAICGSRDCDRLKKRISALFDELLSGSQISIS</sequence>
<dbReference type="OrthoDB" id="10262646at2759"/>
<feature type="domain" description="PTHB1 C-terminal helix bundle" evidence="3">
    <location>
        <begin position="182"/>
        <end position="256"/>
    </location>
</feature>
<name>A0A422Q2W0_9TRYP</name>
<dbReference type="GO" id="GO:0060271">
    <property type="term" value="P:cilium assembly"/>
    <property type="evidence" value="ECO:0007669"/>
    <property type="project" value="TreeGrafter"/>
</dbReference>
<reference evidence="4 5" key="1">
    <citation type="journal article" date="2018" name="BMC Genomics">
        <title>Genomic comparison of Trypanosoma conorhini and Trypanosoma rangeli to Trypanosoma cruzi strains of high and low virulence.</title>
        <authorList>
            <person name="Bradwell K.R."/>
            <person name="Koparde V.N."/>
            <person name="Matveyev A.V."/>
            <person name="Serrano M.G."/>
            <person name="Alves J.M."/>
            <person name="Parikh H."/>
            <person name="Huang B."/>
            <person name="Lee V."/>
            <person name="Espinosa-Alvarez O."/>
            <person name="Ortiz P.A."/>
            <person name="Costa-Martins A.G."/>
            <person name="Teixeira M.M."/>
            <person name="Buck G.A."/>
        </authorList>
    </citation>
    <scope>NUCLEOTIDE SEQUENCE [LARGE SCALE GENOMIC DNA]</scope>
    <source>
        <strain evidence="4 5">025E</strain>
    </source>
</reference>
<protein>
    <submittedName>
        <fullName evidence="4">Bardet-Biedl syndrome 9</fullName>
    </submittedName>
</protein>
<dbReference type="GO" id="GO:0034464">
    <property type="term" value="C:BBSome"/>
    <property type="evidence" value="ECO:0007669"/>
    <property type="project" value="InterPro"/>
</dbReference>
<comment type="caution">
    <text evidence="4">The sequence shown here is derived from an EMBL/GenBank/DDBJ whole genome shotgun (WGS) entry which is preliminary data.</text>
</comment>
<feature type="domain" description="PTHB1 hairpin" evidence="2">
    <location>
        <begin position="69"/>
        <end position="167"/>
    </location>
</feature>
<proteinExistence type="predicted"/>
<dbReference type="InterPro" id="IPR055363">
    <property type="entry name" value="PTHB1_hp_dom"/>
</dbReference>
<dbReference type="PANTHER" id="PTHR20991">
    <property type="entry name" value="PARATHYROID HORMONE-RESPONSIVE B1 GENE"/>
    <property type="match status" value="1"/>
</dbReference>
<keyword evidence="5" id="KW-1185">Reference proteome</keyword>
<dbReference type="Proteomes" id="UP000284403">
    <property type="component" value="Unassembled WGS sequence"/>
</dbReference>
<dbReference type="RefSeq" id="XP_029230416.1">
    <property type="nucleotide sequence ID" value="XM_029369480.1"/>
</dbReference>
<dbReference type="EMBL" id="MKKU01000102">
    <property type="protein sequence ID" value="RNF24304.1"/>
    <property type="molecule type" value="Genomic_DNA"/>
</dbReference>
<organism evidence="4 5">
    <name type="scientific">Trypanosoma conorhini</name>
    <dbReference type="NCBI Taxonomy" id="83891"/>
    <lineage>
        <taxon>Eukaryota</taxon>
        <taxon>Discoba</taxon>
        <taxon>Euglenozoa</taxon>
        <taxon>Kinetoplastea</taxon>
        <taxon>Metakinetoplastina</taxon>
        <taxon>Trypanosomatida</taxon>
        <taxon>Trypanosomatidae</taxon>
        <taxon>Trypanosoma</taxon>
    </lineage>
</organism>
<dbReference type="InterPro" id="IPR055364">
    <property type="entry name" value="PTHB1_CtH_dom"/>
</dbReference>
<evidence type="ECO:0000259" key="3">
    <source>
        <dbReference type="Pfam" id="PF23339"/>
    </source>
</evidence>
<dbReference type="Pfam" id="PF23337">
    <property type="entry name" value="PTHB1_pf"/>
    <property type="match status" value="1"/>
</dbReference>
<gene>
    <name evidence="4" type="ORF">Tco025E_02555</name>
</gene>
<evidence type="ECO:0000259" key="2">
    <source>
        <dbReference type="Pfam" id="PF23338"/>
    </source>
</evidence>
<dbReference type="GO" id="GO:0016020">
    <property type="term" value="C:membrane"/>
    <property type="evidence" value="ECO:0007669"/>
    <property type="project" value="TreeGrafter"/>
</dbReference>
<dbReference type="InterPro" id="IPR055362">
    <property type="entry name" value="PTHB1_pf_dom"/>
</dbReference>
<dbReference type="Pfam" id="PF23338">
    <property type="entry name" value="PTHB1_hp"/>
    <property type="match status" value="1"/>
</dbReference>
<dbReference type="PANTHER" id="PTHR20991:SF0">
    <property type="entry name" value="PROTEIN PTHB1"/>
    <property type="match status" value="1"/>
</dbReference>
<dbReference type="InterPro" id="IPR026511">
    <property type="entry name" value="PTHB1"/>
</dbReference>
<evidence type="ECO:0000259" key="1">
    <source>
        <dbReference type="Pfam" id="PF23337"/>
    </source>
</evidence>
<evidence type="ECO:0000313" key="4">
    <source>
        <dbReference type="EMBL" id="RNF24304.1"/>
    </source>
</evidence>
<dbReference type="GeneID" id="40316166"/>
<feature type="domain" description="PTHB1 platform" evidence="1">
    <location>
        <begin position="6"/>
        <end position="61"/>
    </location>
</feature>
<dbReference type="Pfam" id="PF23339">
    <property type="entry name" value="PTHB1_CtH"/>
    <property type="match status" value="1"/>
</dbReference>
<dbReference type="AlphaFoldDB" id="A0A422Q2W0"/>